<keyword evidence="7" id="KW-1185">Reference proteome</keyword>
<keyword evidence="1" id="KW-0805">Transcription regulation</keyword>
<feature type="compositionally biased region" description="Polar residues" evidence="4">
    <location>
        <begin position="16"/>
        <end position="28"/>
    </location>
</feature>
<proteinExistence type="predicted"/>
<dbReference type="InterPro" id="IPR009594">
    <property type="entry name" value="Tscrpt_reg_HTH_AraC_N"/>
</dbReference>
<dbReference type="AlphaFoldDB" id="I8I3H7"/>
<dbReference type="Proteomes" id="UP000003704">
    <property type="component" value="Unassembled WGS sequence"/>
</dbReference>
<dbReference type="SMART" id="SM00342">
    <property type="entry name" value="HTH_ARAC"/>
    <property type="match status" value="1"/>
</dbReference>
<accession>I8I3H7</accession>
<evidence type="ECO:0000256" key="4">
    <source>
        <dbReference type="SAM" id="MobiDB-lite"/>
    </source>
</evidence>
<dbReference type="PROSITE" id="PS00041">
    <property type="entry name" value="HTH_ARAC_FAMILY_1"/>
    <property type="match status" value="1"/>
</dbReference>
<feature type="domain" description="HTH araC/xylS-type" evidence="5">
    <location>
        <begin position="227"/>
        <end position="325"/>
    </location>
</feature>
<comment type="caution">
    <text evidence="6">The sequence shown here is derived from an EMBL/GenBank/DDBJ whole genome shotgun (WGS) entry which is preliminary data.</text>
</comment>
<dbReference type="GO" id="GO:0043565">
    <property type="term" value="F:sequence-specific DNA binding"/>
    <property type="evidence" value="ECO:0007669"/>
    <property type="project" value="InterPro"/>
</dbReference>
<dbReference type="PANTHER" id="PTHR43436:SF1">
    <property type="entry name" value="TRANSCRIPTIONAL REGULATORY PROTEIN"/>
    <property type="match status" value="1"/>
</dbReference>
<organism evidence="6 7">
    <name type="scientific">Hydrocarboniphaga effusa AP103</name>
    <dbReference type="NCBI Taxonomy" id="1172194"/>
    <lineage>
        <taxon>Bacteria</taxon>
        <taxon>Pseudomonadati</taxon>
        <taxon>Pseudomonadota</taxon>
        <taxon>Gammaproteobacteria</taxon>
        <taxon>Nevskiales</taxon>
        <taxon>Nevskiaceae</taxon>
        <taxon>Hydrocarboniphaga</taxon>
    </lineage>
</organism>
<keyword evidence="3" id="KW-0804">Transcription</keyword>
<dbReference type="InterPro" id="IPR018060">
    <property type="entry name" value="HTH_AraC"/>
</dbReference>
<evidence type="ECO:0000259" key="5">
    <source>
        <dbReference type="PROSITE" id="PS01124"/>
    </source>
</evidence>
<sequence>MPDTSINLPIPAGDDSPTTHNGSVQLTRDQPANHVWSTLVAEVKAYVDAQGGGQGLFETPMDSVKIIRSFQEMMPHRMVYRPSLCIVLQGAKQILFGEDSVDYGAMQCLVVSMELPASGRIAKASATEPYLGITIDFDLAMMRDVIEQMETKPALDATPGPCVFVTQVDDTLGECILRLIRLTRRPDAVPILHPSVMREIYYWLLSGAHGGEMRKLVMPGTHIDRVAKAIQLLRLDFARTLRVEQLAALASMSPSSFHQHFKALTSMTPLQFQKQLRLLEARRLMATDAVNVADAAYQVGYESTSQFSREYSRMFGVPPKRSMMKLKTAPA</sequence>
<dbReference type="InterPro" id="IPR018062">
    <property type="entry name" value="HTH_AraC-typ_CS"/>
</dbReference>
<dbReference type="PATRIC" id="fig|1172194.4.peg.684"/>
<dbReference type="Gene3D" id="1.10.10.60">
    <property type="entry name" value="Homeodomain-like"/>
    <property type="match status" value="2"/>
</dbReference>
<gene>
    <name evidence="6" type="ORF">WQQ_07180</name>
</gene>
<evidence type="ECO:0000313" key="7">
    <source>
        <dbReference type="Proteomes" id="UP000003704"/>
    </source>
</evidence>
<keyword evidence="2" id="KW-0238">DNA-binding</keyword>
<evidence type="ECO:0000256" key="3">
    <source>
        <dbReference type="ARBA" id="ARBA00023163"/>
    </source>
</evidence>
<dbReference type="GO" id="GO:0003700">
    <property type="term" value="F:DNA-binding transcription factor activity"/>
    <property type="evidence" value="ECO:0007669"/>
    <property type="project" value="InterPro"/>
</dbReference>
<evidence type="ECO:0000256" key="1">
    <source>
        <dbReference type="ARBA" id="ARBA00023015"/>
    </source>
</evidence>
<dbReference type="STRING" id="1172194.WQQ_07180"/>
<dbReference type="PROSITE" id="PS01124">
    <property type="entry name" value="HTH_ARAC_FAMILY_2"/>
    <property type="match status" value="1"/>
</dbReference>
<evidence type="ECO:0000256" key="2">
    <source>
        <dbReference type="ARBA" id="ARBA00023125"/>
    </source>
</evidence>
<dbReference type="EMBL" id="AKGD01000001">
    <property type="protein sequence ID" value="EIT70581.1"/>
    <property type="molecule type" value="Genomic_DNA"/>
</dbReference>
<dbReference type="InterPro" id="IPR009057">
    <property type="entry name" value="Homeodomain-like_sf"/>
</dbReference>
<dbReference type="PANTHER" id="PTHR43436">
    <property type="entry name" value="ARAC-FAMILY TRANSCRIPTIONAL REGULATOR"/>
    <property type="match status" value="1"/>
</dbReference>
<feature type="region of interest" description="Disordered" evidence="4">
    <location>
        <begin position="1"/>
        <end position="28"/>
    </location>
</feature>
<dbReference type="Pfam" id="PF06719">
    <property type="entry name" value="AraC_N"/>
    <property type="match status" value="1"/>
</dbReference>
<name>I8I3H7_9GAMM</name>
<dbReference type="SUPFAM" id="SSF46689">
    <property type="entry name" value="Homeodomain-like"/>
    <property type="match status" value="2"/>
</dbReference>
<protein>
    <submittedName>
        <fullName evidence="6">AraC family transcriptional regulator</fullName>
    </submittedName>
</protein>
<evidence type="ECO:0000313" key="6">
    <source>
        <dbReference type="EMBL" id="EIT70581.1"/>
    </source>
</evidence>
<dbReference type="Pfam" id="PF12833">
    <property type="entry name" value="HTH_18"/>
    <property type="match status" value="1"/>
</dbReference>
<reference evidence="6 7" key="1">
    <citation type="journal article" date="2012" name="J. Bacteriol.">
        <title>Genome Sequence of n-Alkane-Degrading Hydrocarboniphaga effusa Strain AP103T (ATCC BAA-332T).</title>
        <authorList>
            <person name="Chang H.K."/>
            <person name="Zylstra G.J."/>
            <person name="Chae J.C."/>
        </authorList>
    </citation>
    <scope>NUCLEOTIDE SEQUENCE [LARGE SCALE GENOMIC DNA]</scope>
    <source>
        <strain evidence="6 7">AP103</strain>
    </source>
</reference>